<dbReference type="InterPro" id="IPR005715">
    <property type="entry name" value="Glu_5kinase/COase_Synthase"/>
</dbReference>
<keyword evidence="1 8" id="KW-0963">Cytoplasm</keyword>
<keyword evidence="6 8" id="KW-0418">Kinase</keyword>
<dbReference type="AlphaFoldDB" id="A0AAE9YD59"/>
<dbReference type="SUPFAM" id="SSF88697">
    <property type="entry name" value="PUA domain-like"/>
    <property type="match status" value="1"/>
</dbReference>
<evidence type="ECO:0000256" key="2">
    <source>
        <dbReference type="ARBA" id="ARBA00022605"/>
    </source>
</evidence>
<dbReference type="GO" id="GO:0055129">
    <property type="term" value="P:L-proline biosynthetic process"/>
    <property type="evidence" value="ECO:0007669"/>
    <property type="project" value="UniProtKB-UniRule"/>
</dbReference>
<evidence type="ECO:0000256" key="4">
    <source>
        <dbReference type="ARBA" id="ARBA00022679"/>
    </source>
</evidence>
<name>A0AAE9YD59_9ACTN</name>
<evidence type="ECO:0000256" key="6">
    <source>
        <dbReference type="ARBA" id="ARBA00022777"/>
    </source>
</evidence>
<sequence length="383" mass="38894">MTSDVAAPGGAGTGPVGGRRTVVVKVGSSSLTDEAGAIDEDAVAKVCAEIATARAAGHRVVAVSSGAIASGLPVLGLDGARPRDPVTLQAVSAVGQSRLMGVWDRHLAAHDLVGGQVLLAPLDFAVRDQYLHARATLGRLLELDVVPIVNENDAIADDEIRFGDNDRIAALVAHLVGAEALVLLTDTPGLLTADPRFDSDASLIEEILEVDQHMEALAGGAGTARGSGGMATKLAAAKIASWSGVRTVIAAADRPGVVADAMADVAGVGTVVRPRTRRLTARKLWIAFAVGSSGTVVVDAGARRALEADGRSLLPAGVRGAEGRFAPGAAVEVADEDGAVFAKGIVALGVEALRSVAGVRTADLPEGTPHEVIHRDDLVVLPA</sequence>
<feature type="binding site" evidence="8">
    <location>
        <position position="65"/>
    </location>
    <ligand>
        <name>substrate</name>
    </ligand>
</feature>
<keyword evidence="5 8" id="KW-0547">Nucleotide-binding</keyword>
<keyword evidence="11" id="KW-1185">Reference proteome</keyword>
<keyword evidence="4 8" id="KW-0808">Transferase</keyword>
<comment type="function">
    <text evidence="8">Catalyzes the transfer of a phosphate group to glutamate to form L-glutamate 5-phosphate.</text>
</comment>
<dbReference type="NCBIfam" id="TIGR01027">
    <property type="entry name" value="proB"/>
    <property type="match status" value="1"/>
</dbReference>
<evidence type="ECO:0000256" key="5">
    <source>
        <dbReference type="ARBA" id="ARBA00022741"/>
    </source>
</evidence>
<dbReference type="PANTHER" id="PTHR43654:SF1">
    <property type="entry name" value="ISOPENTENYL PHOSPHATE KINASE"/>
    <property type="match status" value="1"/>
</dbReference>
<dbReference type="RefSeq" id="WP_272738394.1">
    <property type="nucleotide sequence ID" value="NZ_CP116942.1"/>
</dbReference>
<dbReference type="InterPro" id="IPR019797">
    <property type="entry name" value="Glutamate_5-kinase_CS"/>
</dbReference>
<dbReference type="CDD" id="cd04242">
    <property type="entry name" value="AAK_G5K_ProB"/>
    <property type="match status" value="1"/>
</dbReference>
<dbReference type="SMART" id="SM00359">
    <property type="entry name" value="PUA"/>
    <property type="match status" value="1"/>
</dbReference>
<dbReference type="InterPro" id="IPR036974">
    <property type="entry name" value="PUA_sf"/>
</dbReference>
<dbReference type="PIRSF" id="PIRSF000729">
    <property type="entry name" value="GK"/>
    <property type="match status" value="1"/>
</dbReference>
<dbReference type="EC" id="2.7.2.11" evidence="8"/>
<dbReference type="Pfam" id="PF01472">
    <property type="entry name" value="PUA"/>
    <property type="match status" value="1"/>
</dbReference>
<evidence type="ECO:0000256" key="3">
    <source>
        <dbReference type="ARBA" id="ARBA00022650"/>
    </source>
</evidence>
<reference evidence="10" key="1">
    <citation type="submission" date="2023-01" db="EMBL/GenBank/DDBJ databases">
        <title>The diversity of Class Acidimicrobiia in South China Sea sediment environments and the proposal of Iamia marina sp. nov., a novel species of the genus Iamia.</title>
        <authorList>
            <person name="He Y."/>
            <person name="Tian X."/>
        </authorList>
    </citation>
    <scope>NUCLEOTIDE SEQUENCE</scope>
    <source>
        <strain evidence="10">DSM 19957</strain>
    </source>
</reference>
<dbReference type="InterPro" id="IPR001057">
    <property type="entry name" value="Glu/AcGlu_kinase"/>
</dbReference>
<dbReference type="PROSITE" id="PS50890">
    <property type="entry name" value="PUA"/>
    <property type="match status" value="1"/>
</dbReference>
<proteinExistence type="inferred from homology"/>
<evidence type="ECO:0000256" key="7">
    <source>
        <dbReference type="ARBA" id="ARBA00022840"/>
    </source>
</evidence>
<evidence type="ECO:0000256" key="1">
    <source>
        <dbReference type="ARBA" id="ARBA00022490"/>
    </source>
</evidence>
<dbReference type="SUPFAM" id="SSF53633">
    <property type="entry name" value="Carbamate kinase-like"/>
    <property type="match status" value="1"/>
</dbReference>
<gene>
    <name evidence="8 10" type="primary">proB</name>
    <name evidence="10" type="ORF">PO878_09100</name>
</gene>
<comment type="catalytic activity">
    <reaction evidence="8">
        <text>L-glutamate + ATP = L-glutamyl 5-phosphate + ADP</text>
        <dbReference type="Rhea" id="RHEA:14877"/>
        <dbReference type="ChEBI" id="CHEBI:29985"/>
        <dbReference type="ChEBI" id="CHEBI:30616"/>
        <dbReference type="ChEBI" id="CHEBI:58274"/>
        <dbReference type="ChEBI" id="CHEBI:456216"/>
        <dbReference type="EC" id="2.7.2.11"/>
    </reaction>
</comment>
<dbReference type="InterPro" id="IPR011529">
    <property type="entry name" value="Glu_5kinase"/>
</dbReference>
<dbReference type="FunFam" id="3.40.1160.10:FF:000006">
    <property type="entry name" value="Glutamate 5-kinase"/>
    <property type="match status" value="1"/>
</dbReference>
<dbReference type="InterPro" id="IPR001048">
    <property type="entry name" value="Asp/Glu/Uridylate_kinase"/>
</dbReference>
<dbReference type="Gene3D" id="2.30.130.10">
    <property type="entry name" value="PUA domain"/>
    <property type="match status" value="1"/>
</dbReference>
<dbReference type="Pfam" id="PF00696">
    <property type="entry name" value="AA_kinase"/>
    <property type="match status" value="1"/>
</dbReference>
<feature type="binding site" evidence="8">
    <location>
        <begin position="185"/>
        <end position="186"/>
    </location>
    <ligand>
        <name>ATP</name>
        <dbReference type="ChEBI" id="CHEBI:30616"/>
    </ligand>
</feature>
<dbReference type="GO" id="GO:0005829">
    <property type="term" value="C:cytosol"/>
    <property type="evidence" value="ECO:0007669"/>
    <property type="project" value="TreeGrafter"/>
</dbReference>
<dbReference type="PROSITE" id="PS00902">
    <property type="entry name" value="GLUTAMATE_5_KINASE"/>
    <property type="match status" value="1"/>
</dbReference>
<feature type="binding site" evidence="8">
    <location>
        <begin position="227"/>
        <end position="233"/>
    </location>
    <ligand>
        <name>ATP</name>
        <dbReference type="ChEBI" id="CHEBI:30616"/>
    </ligand>
</feature>
<dbReference type="PANTHER" id="PTHR43654">
    <property type="entry name" value="GLUTAMATE 5-KINASE"/>
    <property type="match status" value="1"/>
</dbReference>
<feature type="binding site" evidence="8">
    <location>
        <position position="153"/>
    </location>
    <ligand>
        <name>substrate</name>
    </ligand>
</feature>
<dbReference type="GO" id="GO:0004349">
    <property type="term" value="F:glutamate 5-kinase activity"/>
    <property type="evidence" value="ECO:0007669"/>
    <property type="project" value="UniProtKB-UniRule"/>
</dbReference>
<feature type="domain" description="PUA" evidence="9">
    <location>
        <begin position="294"/>
        <end position="373"/>
    </location>
</feature>
<dbReference type="InterPro" id="IPR015947">
    <property type="entry name" value="PUA-like_sf"/>
</dbReference>
<dbReference type="HAMAP" id="MF_00456">
    <property type="entry name" value="ProB"/>
    <property type="match status" value="1"/>
</dbReference>
<comment type="similarity">
    <text evidence="8">Belongs to the glutamate 5-kinase family.</text>
</comment>
<comment type="pathway">
    <text evidence="8">Amino-acid biosynthesis; L-proline biosynthesis; L-glutamate 5-semialdehyde from L-glutamate: step 1/2.</text>
</comment>
<keyword evidence="2 8" id="KW-0028">Amino-acid biosynthesis</keyword>
<evidence type="ECO:0000256" key="8">
    <source>
        <dbReference type="HAMAP-Rule" id="MF_00456"/>
    </source>
</evidence>
<evidence type="ECO:0000259" key="9">
    <source>
        <dbReference type="SMART" id="SM00359"/>
    </source>
</evidence>
<evidence type="ECO:0000313" key="11">
    <source>
        <dbReference type="Proteomes" id="UP001216390"/>
    </source>
</evidence>
<dbReference type="InterPro" id="IPR002478">
    <property type="entry name" value="PUA"/>
</dbReference>
<accession>A0AAE9YD59</accession>
<dbReference type="InterPro" id="IPR036393">
    <property type="entry name" value="AceGlu_kinase-like_sf"/>
</dbReference>
<dbReference type="EMBL" id="CP116942">
    <property type="protein sequence ID" value="WCO68879.1"/>
    <property type="molecule type" value="Genomic_DNA"/>
</dbReference>
<dbReference type="PRINTS" id="PR00474">
    <property type="entry name" value="GLU5KINASE"/>
</dbReference>
<dbReference type="GO" id="GO:0003723">
    <property type="term" value="F:RNA binding"/>
    <property type="evidence" value="ECO:0007669"/>
    <property type="project" value="InterPro"/>
</dbReference>
<dbReference type="Gene3D" id="3.40.1160.10">
    <property type="entry name" value="Acetylglutamate kinase-like"/>
    <property type="match status" value="1"/>
</dbReference>
<feature type="binding site" evidence="8">
    <location>
        <position position="25"/>
    </location>
    <ligand>
        <name>ATP</name>
        <dbReference type="ChEBI" id="CHEBI:30616"/>
    </ligand>
</feature>
<dbReference type="GO" id="GO:0005524">
    <property type="term" value="F:ATP binding"/>
    <property type="evidence" value="ECO:0007669"/>
    <property type="project" value="UniProtKB-KW"/>
</dbReference>
<evidence type="ECO:0000313" key="10">
    <source>
        <dbReference type="EMBL" id="WCO68879.1"/>
    </source>
</evidence>
<dbReference type="Proteomes" id="UP001216390">
    <property type="component" value="Chromosome"/>
</dbReference>
<dbReference type="CDD" id="cd21157">
    <property type="entry name" value="PUA_G5K"/>
    <property type="match status" value="1"/>
</dbReference>
<dbReference type="KEGG" id="ima:PO878_09100"/>
<protein>
    <recommendedName>
        <fullName evidence="8">Glutamate 5-kinase</fullName>
        <ecNumber evidence="8">2.7.2.11</ecNumber>
    </recommendedName>
    <alternativeName>
        <fullName evidence="8">Gamma-glutamyl kinase</fullName>
        <shortName evidence="8">GK</shortName>
    </alternativeName>
</protein>
<keyword evidence="3 8" id="KW-0641">Proline biosynthesis</keyword>
<dbReference type="InterPro" id="IPR041739">
    <property type="entry name" value="G5K_ProB"/>
</dbReference>
<feature type="binding site" evidence="8">
    <location>
        <position position="165"/>
    </location>
    <ligand>
        <name>substrate</name>
    </ligand>
</feature>
<comment type="subcellular location">
    <subcellularLocation>
        <location evidence="8">Cytoplasm</location>
    </subcellularLocation>
</comment>
<organism evidence="10 11">
    <name type="scientific">Iamia majanohamensis</name>
    <dbReference type="NCBI Taxonomy" id="467976"/>
    <lineage>
        <taxon>Bacteria</taxon>
        <taxon>Bacillati</taxon>
        <taxon>Actinomycetota</taxon>
        <taxon>Acidimicrobiia</taxon>
        <taxon>Acidimicrobiales</taxon>
        <taxon>Iamiaceae</taxon>
        <taxon>Iamia</taxon>
    </lineage>
</organism>
<keyword evidence="7 8" id="KW-0067">ATP-binding</keyword>